<keyword evidence="1" id="KW-0732">Signal</keyword>
<dbReference type="KEGG" id="ifl:C1H71_05640"/>
<reference evidence="2 3" key="1">
    <citation type="submission" date="2018-01" db="EMBL/GenBank/DDBJ databases">
        <title>Genome sequence of Iodobacter sp. strain PCH194 isolated from Indian Trans-Himalaya.</title>
        <authorList>
            <person name="Kumar V."/>
            <person name="Thakur V."/>
            <person name="Kumar S."/>
            <person name="Singh D."/>
        </authorList>
    </citation>
    <scope>NUCLEOTIDE SEQUENCE [LARGE SCALE GENOMIC DNA]</scope>
    <source>
        <strain evidence="2 3">PCH194</strain>
    </source>
</reference>
<organism evidence="2 3">
    <name type="scientific">Iodobacter fluviatilis</name>
    <dbReference type="NCBI Taxonomy" id="537"/>
    <lineage>
        <taxon>Bacteria</taxon>
        <taxon>Pseudomonadati</taxon>
        <taxon>Pseudomonadota</taxon>
        <taxon>Betaproteobacteria</taxon>
        <taxon>Neisseriales</taxon>
        <taxon>Chitinibacteraceae</taxon>
        <taxon>Iodobacter</taxon>
    </lineage>
</organism>
<feature type="signal peptide" evidence="1">
    <location>
        <begin position="1"/>
        <end position="23"/>
    </location>
</feature>
<dbReference type="EMBL" id="CP025781">
    <property type="protein sequence ID" value="QBC43082.1"/>
    <property type="molecule type" value="Genomic_DNA"/>
</dbReference>
<dbReference type="Proteomes" id="UP000515917">
    <property type="component" value="Chromosome"/>
</dbReference>
<evidence type="ECO:0000313" key="3">
    <source>
        <dbReference type="Proteomes" id="UP000515917"/>
    </source>
</evidence>
<evidence type="ECO:0000256" key="1">
    <source>
        <dbReference type="SAM" id="SignalP"/>
    </source>
</evidence>
<protein>
    <recommendedName>
        <fullName evidence="4">Aspartyl protease</fullName>
    </recommendedName>
</protein>
<name>A0A7G3G7B6_9NEIS</name>
<sequence length="314" mass="34837">MFLPTMLRAVAISAFLIGLPVFAAEAARPAATPFFANQANFTLPFYLFNGHILIDGAVNGRQGKLMFDTGTEFPFFLNNHYLPLAKDLKIGEGQAASGQKMVLYKQNLPIEKIELAGQISLKSLPSVLHTDWRFIEQAYTPLFLGSIGHGFNRQYLFVIDYEAQTIAFHAFNQDKALLANVIDPARVVATLEFTPTGVDGKMPEAALRIGDKTIKASFDTGNLGSLELTEAMKNELVASGELKLQPREFTYGVREPRVSANLQGLNYGPQALQDARNLTFKIGKTNQIGLGYHFLKNYVSVWDYQNSRITLLRP</sequence>
<evidence type="ECO:0008006" key="4">
    <source>
        <dbReference type="Google" id="ProtNLM"/>
    </source>
</evidence>
<dbReference type="AlphaFoldDB" id="A0A7G3G7B6"/>
<gene>
    <name evidence="2" type="ORF">C1H71_05640</name>
</gene>
<dbReference type="RefSeq" id="WP_130105689.1">
    <property type="nucleotide sequence ID" value="NZ_CP025781.1"/>
</dbReference>
<keyword evidence="3" id="KW-1185">Reference proteome</keyword>
<proteinExistence type="predicted"/>
<evidence type="ECO:0000313" key="2">
    <source>
        <dbReference type="EMBL" id="QBC43082.1"/>
    </source>
</evidence>
<accession>A0A7G3G7B6</accession>
<feature type="chain" id="PRO_5028995681" description="Aspartyl protease" evidence="1">
    <location>
        <begin position="24"/>
        <end position="314"/>
    </location>
</feature>